<dbReference type="RefSeq" id="WP_377407001.1">
    <property type="nucleotide sequence ID" value="NZ_JBHTFQ010000029.1"/>
</dbReference>
<sequence>MTVLAVSTWHKRPDLLVEQINSYSVALDGDVVHMINVNTDFEEEFWRDAESLGIDFSKCGNVYFAERPMRTCYGGVAHAFFNGVLEAQRRNLKFDYVYWHTSSDVMIKPGAMRHIRRYDLGFKSSAGRIFHIETSEGRDRVVFPDAPESRWLRAISADPKSARTLASMGMPRLYKMRSEGSFFRRDIFFEIMYPLLANMSMHEMPSEPKDAYPIEEYLFAHCVEFFCQRNSVRRAHNLVFTSRSADKIISPDEVEQVLLSEDLFAVKRLSSDLDAPDRLLARKTLGLVDAKKKAPKRLLRAREARSEILP</sequence>
<evidence type="ECO:0000313" key="1">
    <source>
        <dbReference type="EMBL" id="MFC7706491.1"/>
    </source>
</evidence>
<protein>
    <recommendedName>
        <fullName evidence="3">Glycosyltransferase family 2 protein</fullName>
    </recommendedName>
</protein>
<keyword evidence="2" id="KW-1185">Reference proteome</keyword>
<organism evidence="1 2">
    <name type="scientific">Plastorhodobacter daqingensis</name>
    <dbReference type="NCBI Taxonomy" id="1387281"/>
    <lineage>
        <taxon>Bacteria</taxon>
        <taxon>Pseudomonadati</taxon>
        <taxon>Pseudomonadota</taxon>
        <taxon>Alphaproteobacteria</taxon>
        <taxon>Rhodobacterales</taxon>
        <taxon>Paracoccaceae</taxon>
        <taxon>Plastorhodobacter</taxon>
    </lineage>
</organism>
<name>A0ABW2UPB5_9RHOB</name>
<proteinExistence type="predicted"/>
<evidence type="ECO:0008006" key="3">
    <source>
        <dbReference type="Google" id="ProtNLM"/>
    </source>
</evidence>
<dbReference type="Proteomes" id="UP001596516">
    <property type="component" value="Unassembled WGS sequence"/>
</dbReference>
<comment type="caution">
    <text evidence="1">The sequence shown here is derived from an EMBL/GenBank/DDBJ whole genome shotgun (WGS) entry which is preliminary data.</text>
</comment>
<gene>
    <name evidence="1" type="ORF">ACFQXB_20225</name>
</gene>
<evidence type="ECO:0000313" key="2">
    <source>
        <dbReference type="Proteomes" id="UP001596516"/>
    </source>
</evidence>
<reference evidence="2" key="1">
    <citation type="journal article" date="2019" name="Int. J. Syst. Evol. Microbiol.">
        <title>The Global Catalogue of Microorganisms (GCM) 10K type strain sequencing project: providing services to taxonomists for standard genome sequencing and annotation.</title>
        <authorList>
            <consortium name="The Broad Institute Genomics Platform"/>
            <consortium name="The Broad Institute Genome Sequencing Center for Infectious Disease"/>
            <person name="Wu L."/>
            <person name="Ma J."/>
        </authorList>
    </citation>
    <scope>NUCLEOTIDE SEQUENCE [LARGE SCALE GENOMIC DNA]</scope>
    <source>
        <strain evidence="2">CGMCC 1.12750</strain>
    </source>
</reference>
<dbReference type="EMBL" id="JBHTFQ010000029">
    <property type="protein sequence ID" value="MFC7706491.1"/>
    <property type="molecule type" value="Genomic_DNA"/>
</dbReference>
<accession>A0ABW2UPB5</accession>